<dbReference type="RefSeq" id="WP_261695422.1">
    <property type="nucleotide sequence ID" value="NZ_CP104694.1"/>
</dbReference>
<sequence length="311" mass="34698">MAVDSDTVRAIRAFNRFYTQRIGVLGEHLLGSAFSLTEVRVLYELATVASPAATHIATQLGLDTGYLSRLLARFERLGLIARSPEPLDARRRQIVLTAKGRSLFAALDARAAADIRRLLADVDAAGQADLLAAFGRIRQILGTPRDTGPILLRDLAPGDLGWIIERHGVLYAVEHGYNSAFETLVAEVATAFRRQHDPRRERAFIAERDHQRLGCVFVVREDDATAKLRLLLLEPAARGHGLGRRLVDECVRFARGAGYRRMVLWTHAHLDAARRIYHAAGFRRESEELDSRFGRPLVAENWAIRLHDGST</sequence>
<dbReference type="PANTHER" id="PTHR13947:SF37">
    <property type="entry name" value="LD18367P"/>
    <property type="match status" value="1"/>
</dbReference>
<keyword evidence="5" id="KW-1185">Reference proteome</keyword>
<dbReference type="InterPro" id="IPR036388">
    <property type="entry name" value="WH-like_DNA-bd_sf"/>
</dbReference>
<organism evidence="4 5">
    <name type="scientific">Tahibacter amnicola</name>
    <dbReference type="NCBI Taxonomy" id="2976241"/>
    <lineage>
        <taxon>Bacteria</taxon>
        <taxon>Pseudomonadati</taxon>
        <taxon>Pseudomonadota</taxon>
        <taxon>Gammaproteobacteria</taxon>
        <taxon>Lysobacterales</taxon>
        <taxon>Rhodanobacteraceae</taxon>
        <taxon>Tahibacter</taxon>
    </lineage>
</organism>
<dbReference type="Gene3D" id="1.10.10.10">
    <property type="entry name" value="Winged helix-like DNA-binding domain superfamily/Winged helix DNA-binding domain"/>
    <property type="match status" value="1"/>
</dbReference>
<dbReference type="InterPro" id="IPR016181">
    <property type="entry name" value="Acyl_CoA_acyltransferase"/>
</dbReference>
<dbReference type="InterPro" id="IPR036390">
    <property type="entry name" value="WH_DNA-bd_sf"/>
</dbReference>
<feature type="domain" description="HTH marR-type" evidence="2">
    <location>
        <begin position="1"/>
        <end position="139"/>
    </location>
</feature>
<evidence type="ECO:0000259" key="2">
    <source>
        <dbReference type="PROSITE" id="PS50995"/>
    </source>
</evidence>
<dbReference type="SMART" id="SM00347">
    <property type="entry name" value="HTH_MARR"/>
    <property type="match status" value="1"/>
</dbReference>
<dbReference type="PANTHER" id="PTHR13947">
    <property type="entry name" value="GNAT FAMILY N-ACETYLTRANSFERASE"/>
    <property type="match status" value="1"/>
</dbReference>
<keyword evidence="1" id="KW-0808">Transferase</keyword>
<evidence type="ECO:0000259" key="3">
    <source>
        <dbReference type="PROSITE" id="PS51186"/>
    </source>
</evidence>
<dbReference type="PROSITE" id="PS51186">
    <property type="entry name" value="GNAT"/>
    <property type="match status" value="1"/>
</dbReference>
<reference evidence="4" key="1">
    <citation type="submission" date="2022-09" db="EMBL/GenBank/DDBJ databases">
        <title>Tahibacter sp. nov., isolated from a fresh water.</title>
        <authorList>
            <person name="Baek J.H."/>
            <person name="Lee J.K."/>
            <person name="Kim J.M."/>
            <person name="Jeon C.O."/>
        </authorList>
    </citation>
    <scope>NUCLEOTIDE SEQUENCE</scope>
    <source>
        <strain evidence="4">W38</strain>
    </source>
</reference>
<dbReference type="Pfam" id="PF12802">
    <property type="entry name" value="MarR_2"/>
    <property type="match status" value="1"/>
</dbReference>
<dbReference type="Gene3D" id="3.40.630.30">
    <property type="match status" value="1"/>
</dbReference>
<feature type="domain" description="N-acetyltransferase" evidence="3">
    <location>
        <begin position="150"/>
        <end position="304"/>
    </location>
</feature>
<dbReference type="PROSITE" id="PS50995">
    <property type="entry name" value="HTH_MARR_2"/>
    <property type="match status" value="1"/>
</dbReference>
<dbReference type="InterPro" id="IPR000835">
    <property type="entry name" value="HTH_MarR-typ"/>
</dbReference>
<evidence type="ECO:0000256" key="1">
    <source>
        <dbReference type="ARBA" id="ARBA00022679"/>
    </source>
</evidence>
<dbReference type="CDD" id="cd04301">
    <property type="entry name" value="NAT_SF"/>
    <property type="match status" value="1"/>
</dbReference>
<dbReference type="InterPro" id="IPR050769">
    <property type="entry name" value="NAT_camello-type"/>
</dbReference>
<dbReference type="SUPFAM" id="SSF55729">
    <property type="entry name" value="Acyl-CoA N-acyltransferases (Nat)"/>
    <property type="match status" value="1"/>
</dbReference>
<evidence type="ECO:0000313" key="4">
    <source>
        <dbReference type="EMBL" id="UXI68462.1"/>
    </source>
</evidence>
<evidence type="ECO:0000313" key="5">
    <source>
        <dbReference type="Proteomes" id="UP001064632"/>
    </source>
</evidence>
<dbReference type="EMBL" id="CP104694">
    <property type="protein sequence ID" value="UXI68462.1"/>
    <property type="molecule type" value="Genomic_DNA"/>
</dbReference>
<name>A0ABY6BFA4_9GAMM</name>
<accession>A0ABY6BFA4</accession>
<proteinExistence type="predicted"/>
<dbReference type="InterPro" id="IPR000182">
    <property type="entry name" value="GNAT_dom"/>
</dbReference>
<gene>
    <name evidence="4" type="ORF">N4264_02070</name>
</gene>
<dbReference type="SUPFAM" id="SSF46785">
    <property type="entry name" value="Winged helix' DNA-binding domain"/>
    <property type="match status" value="1"/>
</dbReference>
<protein>
    <submittedName>
        <fullName evidence="4">Helix-turn-helix domain-containing GNAT family N-acetyltransferase</fullName>
    </submittedName>
</protein>
<dbReference type="Pfam" id="PF00583">
    <property type="entry name" value="Acetyltransf_1"/>
    <property type="match status" value="1"/>
</dbReference>
<dbReference type="Proteomes" id="UP001064632">
    <property type="component" value="Chromosome"/>
</dbReference>